<dbReference type="AlphaFoldDB" id="Q6IJS6"/>
<name>Q6IJS6_DROME</name>
<proteinExistence type="predicted"/>
<protein>
    <submittedName>
        <fullName evidence="1">HDC14326</fullName>
    </submittedName>
</protein>
<evidence type="ECO:0000313" key="1">
    <source>
        <dbReference type="EMBL" id="DAA04146.1"/>
    </source>
</evidence>
<sequence length="249" mass="27483">MLGQCYTSTHRHPLIPSSQTNLPSFPKIGGLHPQPSLLATRHLSGKFDLSAVLTLLCPFRRGTNYGYGYDWGYGSGYWSAADTGETGEDGGQRICLPALTLNDGPQPMAWNVVAAHPHNCHKTSPSVPSGKWQVACVWHTLLAPGSPPSAIRPTGKHQLRRRDHCCATIKTEGACGAASRVMDLTSKQGDQGASGLERAFVMRNVPLQRVGLIMQPMMQWCMCNWYCATEVNRSKINPPTWEFKRIFKY</sequence>
<organism evidence="1">
    <name type="scientific">Drosophila melanogaster</name>
    <name type="common">Fruit fly</name>
    <dbReference type="NCBI Taxonomy" id="7227"/>
    <lineage>
        <taxon>Eukaryota</taxon>
        <taxon>Metazoa</taxon>
        <taxon>Ecdysozoa</taxon>
        <taxon>Arthropoda</taxon>
        <taxon>Hexapoda</taxon>
        <taxon>Insecta</taxon>
        <taxon>Pterygota</taxon>
        <taxon>Neoptera</taxon>
        <taxon>Endopterygota</taxon>
        <taxon>Diptera</taxon>
        <taxon>Brachycera</taxon>
        <taxon>Muscomorpha</taxon>
        <taxon>Ephydroidea</taxon>
        <taxon>Drosophilidae</taxon>
        <taxon>Drosophila</taxon>
        <taxon>Sophophora</taxon>
    </lineage>
</organism>
<accession>Q6IJS6</accession>
<reference evidence="1" key="1">
    <citation type="journal article" date="2003" name="Genome Biol.">
        <title>An integrated gene annotation and transcriptional profiling approach towards the full gene content of the Drosophila genome.</title>
        <authorList>
            <person name="Hild M."/>
            <person name="Beckmann B."/>
            <person name="Haas S.A."/>
            <person name="Koch B."/>
            <person name="Solovyev V."/>
            <person name="Busold C."/>
            <person name="Fellenberg K."/>
            <person name="Boutros M."/>
            <person name="Vingron M."/>
            <person name="Sauer F."/>
            <person name="Hoheisel J.D."/>
            <person name="Paro R."/>
        </authorList>
    </citation>
    <scope>NUCLEOTIDE SEQUENCE</scope>
</reference>
<dbReference type="EMBL" id="BK002640">
    <property type="protein sequence ID" value="DAA04146.1"/>
    <property type="molecule type" value="Genomic_DNA"/>
</dbReference>
<gene>
    <name evidence="1" type="ORF">HDC14326</name>
</gene>